<dbReference type="RefSeq" id="WP_091669626.1">
    <property type="nucleotide sequence ID" value="NZ_LT594323.1"/>
</dbReference>
<dbReference type="Gene3D" id="3.40.630.30">
    <property type="match status" value="1"/>
</dbReference>
<dbReference type="PROSITE" id="PS51186">
    <property type="entry name" value="GNAT"/>
    <property type="match status" value="1"/>
</dbReference>
<gene>
    <name evidence="2" type="ORF">GA0070611_5211</name>
</gene>
<feature type="domain" description="N-acetyltransferase" evidence="1">
    <location>
        <begin position="2"/>
        <end position="145"/>
    </location>
</feature>
<dbReference type="OrthoDB" id="9787920at2"/>
<keyword evidence="2" id="KW-0808">Transferase</keyword>
<accession>A0A1A9A4X9</accession>
<sequence length="238" mass="25885">MIEYPDGTLHVGGADDELAARIDRELTAFNNAATGADDEADLSVRVLDAGGDLLAGLTGWTWGGRAGINTVWVRADQRRAGWGGRLLRAAEEEARRRGCTEISVASFSFQAPDFYRRHGYTDTGIRDGIPGGHVDHHFWKSLVHDPAGVLRLVALVDLGSDAEAGRRYEDTVLALLDRHAGRLERRLRTGDGRTEVHVIRFAARAGLDAYLADPERAALRAELGDAAPTTQVLEVHDV</sequence>
<reference evidence="3" key="1">
    <citation type="submission" date="2016-06" db="EMBL/GenBank/DDBJ databases">
        <authorList>
            <person name="Varghese N."/>
            <person name="Submissions Spin"/>
        </authorList>
    </citation>
    <scope>NUCLEOTIDE SEQUENCE [LARGE SCALE GENOMIC DNA]</scope>
    <source>
        <strain evidence="3">DSM 44815</strain>
    </source>
</reference>
<name>A0A1A9A4X9_9ACTN</name>
<keyword evidence="3" id="KW-1185">Reference proteome</keyword>
<dbReference type="GO" id="GO:0016747">
    <property type="term" value="F:acyltransferase activity, transferring groups other than amino-acyl groups"/>
    <property type="evidence" value="ECO:0007669"/>
    <property type="project" value="InterPro"/>
</dbReference>
<protein>
    <submittedName>
        <fullName evidence="2">Acetyltransferase (GNAT) family protein</fullName>
    </submittedName>
</protein>
<dbReference type="PATRIC" id="fig|261654.4.peg.5280"/>
<evidence type="ECO:0000313" key="3">
    <source>
        <dbReference type="Proteomes" id="UP000199385"/>
    </source>
</evidence>
<organism evidence="2 3">
    <name type="scientific">Micromonospora auratinigra</name>
    <dbReference type="NCBI Taxonomy" id="261654"/>
    <lineage>
        <taxon>Bacteria</taxon>
        <taxon>Bacillati</taxon>
        <taxon>Actinomycetota</taxon>
        <taxon>Actinomycetes</taxon>
        <taxon>Micromonosporales</taxon>
        <taxon>Micromonosporaceae</taxon>
        <taxon>Micromonospora</taxon>
    </lineage>
</organism>
<evidence type="ECO:0000313" key="2">
    <source>
        <dbReference type="EMBL" id="SBT51511.1"/>
    </source>
</evidence>
<dbReference type="EMBL" id="LT594323">
    <property type="protein sequence ID" value="SBT51511.1"/>
    <property type="molecule type" value="Genomic_DNA"/>
</dbReference>
<dbReference type="InterPro" id="IPR016181">
    <property type="entry name" value="Acyl_CoA_acyltransferase"/>
</dbReference>
<dbReference type="STRING" id="261654.GA0070611_5211"/>
<dbReference type="AlphaFoldDB" id="A0A1A9A4X9"/>
<dbReference type="Pfam" id="PF00583">
    <property type="entry name" value="Acetyltransf_1"/>
    <property type="match status" value="1"/>
</dbReference>
<proteinExistence type="predicted"/>
<dbReference type="InterPro" id="IPR000182">
    <property type="entry name" value="GNAT_dom"/>
</dbReference>
<dbReference type="Proteomes" id="UP000199385">
    <property type="component" value="Chromosome I"/>
</dbReference>
<evidence type="ECO:0000259" key="1">
    <source>
        <dbReference type="PROSITE" id="PS51186"/>
    </source>
</evidence>
<dbReference type="SUPFAM" id="SSF55729">
    <property type="entry name" value="Acyl-CoA N-acyltransferases (Nat)"/>
    <property type="match status" value="1"/>
</dbReference>